<dbReference type="InterPro" id="IPR003353">
    <property type="entry name" value="PTS_IIB_fruc"/>
</dbReference>
<dbReference type="GO" id="GO:0009401">
    <property type="term" value="P:phosphoenolpyruvate-dependent sugar phosphotransferase system"/>
    <property type="evidence" value="ECO:0007669"/>
    <property type="project" value="UniProtKB-KW"/>
</dbReference>
<sequence>MKIVAVTSCPVGIAHTYMAAANLKKAAESKGITIKIETQGAQGPENVITDADIAQADAAIIASDVSIRDSDRFDSLPTLECGVQEAVKDANGIIEEVMEAIS</sequence>
<reference evidence="8 10" key="2">
    <citation type="journal article" date="2020" name="Int. J. Syst. Evol. Microbiol.">
        <title>Vagococcus xieshaowenii sp. nov., isolated from snow finch (Montifringilla taczanowskii) cloacal content.</title>
        <authorList>
            <person name="Ge Y."/>
            <person name="Yang J."/>
            <person name="Lai X.H."/>
            <person name="Zhang G."/>
            <person name="Jin D."/>
            <person name="Lu S."/>
            <person name="Wang B."/>
            <person name="Huang Y."/>
            <person name="Huang Y."/>
            <person name="Ren Z."/>
            <person name="Zhang X."/>
            <person name="Xu J."/>
        </authorList>
    </citation>
    <scope>NUCLEOTIDE SEQUENCE [LARGE SCALE GENOMIC DNA]</scope>
    <source>
        <strain evidence="8">Personal::cf-49</strain>
        <strain evidence="10">personal::cf-49</strain>
    </source>
</reference>
<dbReference type="InterPro" id="IPR013011">
    <property type="entry name" value="PTS_EIIB_2"/>
</dbReference>
<evidence type="ECO:0000313" key="8">
    <source>
        <dbReference type="EMBL" id="QCA28859.1"/>
    </source>
</evidence>
<dbReference type="Proteomes" id="UP000297725">
    <property type="component" value="Unassembled WGS sequence"/>
</dbReference>
<dbReference type="SUPFAM" id="SSF52794">
    <property type="entry name" value="PTS system IIB component-like"/>
    <property type="match status" value="1"/>
</dbReference>
<dbReference type="GO" id="GO:0022877">
    <property type="term" value="F:protein-N(PI)-phosphohistidine-fructose phosphotransferase system transporter activity"/>
    <property type="evidence" value="ECO:0007669"/>
    <property type="project" value="InterPro"/>
</dbReference>
<organism evidence="9 11">
    <name type="scientific">Vagococcus xieshaowenii</name>
    <dbReference type="NCBI Taxonomy" id="2562451"/>
    <lineage>
        <taxon>Bacteria</taxon>
        <taxon>Bacillati</taxon>
        <taxon>Bacillota</taxon>
        <taxon>Bacilli</taxon>
        <taxon>Lactobacillales</taxon>
        <taxon>Enterococcaceae</taxon>
        <taxon>Vagococcus</taxon>
    </lineage>
</organism>
<evidence type="ECO:0000256" key="5">
    <source>
        <dbReference type="ARBA" id="ARBA00022683"/>
    </source>
</evidence>
<feature type="domain" description="PTS EIIB type-2" evidence="7">
    <location>
        <begin position="1"/>
        <end position="99"/>
    </location>
</feature>
<dbReference type="Proteomes" id="UP000296883">
    <property type="component" value="Chromosome"/>
</dbReference>
<proteinExistence type="predicted"/>
<keyword evidence="1" id="KW-0813">Transport</keyword>
<evidence type="ECO:0000313" key="11">
    <source>
        <dbReference type="Proteomes" id="UP000297725"/>
    </source>
</evidence>
<evidence type="ECO:0000256" key="2">
    <source>
        <dbReference type="ARBA" id="ARBA00022553"/>
    </source>
</evidence>
<dbReference type="InterPro" id="IPR036095">
    <property type="entry name" value="PTS_EIIB-like_sf"/>
</dbReference>
<keyword evidence="5" id="KW-0598">Phosphotransferase system</keyword>
<name>A0AAJ5JMV1_9ENTE</name>
<keyword evidence="6" id="KW-0418">Kinase</keyword>
<dbReference type="NCBIfam" id="TIGR00829">
    <property type="entry name" value="FRU"/>
    <property type="match status" value="1"/>
</dbReference>
<evidence type="ECO:0000256" key="6">
    <source>
        <dbReference type="ARBA" id="ARBA00022777"/>
    </source>
</evidence>
<evidence type="ECO:0000259" key="7">
    <source>
        <dbReference type="PROSITE" id="PS51099"/>
    </source>
</evidence>
<dbReference type="InterPro" id="IPR050864">
    <property type="entry name" value="Bacterial_PTS_Sugar_Transport"/>
</dbReference>
<accession>A0AAJ5JMV1</accession>
<evidence type="ECO:0000313" key="10">
    <source>
        <dbReference type="Proteomes" id="UP000296883"/>
    </source>
</evidence>
<dbReference type="EMBL" id="SRHU01000001">
    <property type="protein sequence ID" value="TFZ43434.1"/>
    <property type="molecule type" value="Genomic_DNA"/>
</dbReference>
<dbReference type="GO" id="GO:0005886">
    <property type="term" value="C:plasma membrane"/>
    <property type="evidence" value="ECO:0007669"/>
    <property type="project" value="TreeGrafter"/>
</dbReference>
<keyword evidence="4" id="KW-0808">Transferase</keyword>
<evidence type="ECO:0000256" key="4">
    <source>
        <dbReference type="ARBA" id="ARBA00022679"/>
    </source>
</evidence>
<evidence type="ECO:0000256" key="3">
    <source>
        <dbReference type="ARBA" id="ARBA00022597"/>
    </source>
</evidence>
<dbReference type="AlphaFoldDB" id="A0AAJ5JMV1"/>
<evidence type="ECO:0000256" key="1">
    <source>
        <dbReference type="ARBA" id="ARBA00022448"/>
    </source>
</evidence>
<evidence type="ECO:0000313" key="9">
    <source>
        <dbReference type="EMBL" id="TFZ43434.1"/>
    </source>
</evidence>
<reference evidence="9 11" key="1">
    <citation type="submission" date="2019-03" db="EMBL/GenBank/DDBJ databases">
        <title>Vagococcus sp. was isolated fron gut of Carduelis flavirostris.</title>
        <authorList>
            <person name="Ge Y."/>
        </authorList>
    </citation>
    <scope>NUCLEOTIDE SEQUENCE [LARGE SCALE GENOMIC DNA]</scope>
    <source>
        <strain evidence="9 11">CF-210</strain>
    </source>
</reference>
<dbReference type="InterPro" id="IPR003501">
    <property type="entry name" value="PTS_EIIB_2/3"/>
</dbReference>
<dbReference type="Gene3D" id="3.40.50.2300">
    <property type="match status" value="1"/>
</dbReference>
<dbReference type="GO" id="GO:0016301">
    <property type="term" value="F:kinase activity"/>
    <property type="evidence" value="ECO:0007669"/>
    <property type="project" value="UniProtKB-KW"/>
</dbReference>
<dbReference type="PANTHER" id="PTHR30505:SF0">
    <property type="entry name" value="FRUCTOSE-LIKE PTS SYSTEM EIIBC COMPONENT-RELATED"/>
    <property type="match status" value="1"/>
</dbReference>
<protein>
    <submittedName>
        <fullName evidence="9">PTS sugar transporter subunit IIC</fullName>
    </submittedName>
</protein>
<keyword evidence="2" id="KW-0597">Phosphoprotein</keyword>
<dbReference type="FunFam" id="3.40.50.2300:FF:000014">
    <property type="entry name" value="PTS system fructose-like transporter subunit IIB"/>
    <property type="match status" value="1"/>
</dbReference>
<dbReference type="CDD" id="cd05569">
    <property type="entry name" value="PTS_IIB_fructose"/>
    <property type="match status" value="1"/>
</dbReference>
<dbReference type="EMBL" id="CP038865">
    <property type="protein sequence ID" value="QCA28859.1"/>
    <property type="molecule type" value="Genomic_DNA"/>
</dbReference>
<dbReference type="GO" id="GO:0090563">
    <property type="term" value="F:protein-phosphocysteine-sugar phosphotransferase activity"/>
    <property type="evidence" value="ECO:0007669"/>
    <property type="project" value="TreeGrafter"/>
</dbReference>
<dbReference type="Pfam" id="PF02302">
    <property type="entry name" value="PTS_IIB"/>
    <property type="match status" value="1"/>
</dbReference>
<dbReference type="PANTHER" id="PTHR30505">
    <property type="entry name" value="FRUCTOSE-LIKE PERMEASE"/>
    <property type="match status" value="1"/>
</dbReference>
<gene>
    <name evidence="9" type="ORF">E4031_00055</name>
    <name evidence="8" type="ORF">E4Z98_05820</name>
</gene>
<dbReference type="PROSITE" id="PS51099">
    <property type="entry name" value="PTS_EIIB_TYPE_2"/>
    <property type="match status" value="1"/>
</dbReference>
<dbReference type="RefSeq" id="WP_135253280.1">
    <property type="nucleotide sequence ID" value="NZ_CP038865.1"/>
</dbReference>
<keyword evidence="3 9" id="KW-0762">Sugar transport</keyword>
<keyword evidence="10" id="KW-1185">Reference proteome</keyword>